<reference evidence="2 3" key="1">
    <citation type="submission" date="2017-09" db="EMBL/GenBank/DDBJ databases">
        <title>Depth-based differentiation of microbial function through sediment-hosted aquifers and enrichment of novel symbionts in the deep terrestrial subsurface.</title>
        <authorList>
            <person name="Probst A.J."/>
            <person name="Ladd B."/>
            <person name="Jarett J.K."/>
            <person name="Geller-Mcgrath D.E."/>
            <person name="Sieber C.M."/>
            <person name="Emerson J.B."/>
            <person name="Anantharaman K."/>
            <person name="Thomas B.C."/>
            <person name="Malmstrom R."/>
            <person name="Stieglmeier M."/>
            <person name="Klingl A."/>
            <person name="Woyke T."/>
            <person name="Ryan C.M."/>
            <person name="Banfield J.F."/>
        </authorList>
    </citation>
    <scope>NUCLEOTIDE SEQUENCE [LARGE SCALE GENOMIC DNA]</scope>
    <source>
        <strain evidence="2">CG23_combo_of_CG06-09_8_20_14_all_41_10</strain>
    </source>
</reference>
<protein>
    <submittedName>
        <fullName evidence="2">Cupin</fullName>
    </submittedName>
</protein>
<comment type="caution">
    <text evidence="2">The sequence shown here is derived from an EMBL/GenBank/DDBJ whole genome shotgun (WGS) entry which is preliminary data.</text>
</comment>
<proteinExistence type="predicted"/>
<dbReference type="AlphaFoldDB" id="A0A2G9YL31"/>
<dbReference type="CDD" id="cd02230">
    <property type="entry name" value="cupin_HP0902-like"/>
    <property type="match status" value="1"/>
</dbReference>
<dbReference type="Pfam" id="PF07883">
    <property type="entry name" value="Cupin_2"/>
    <property type="match status" value="1"/>
</dbReference>
<dbReference type="InterPro" id="IPR011051">
    <property type="entry name" value="RmlC_Cupin_sf"/>
</dbReference>
<dbReference type="InterPro" id="IPR013096">
    <property type="entry name" value="Cupin_2"/>
</dbReference>
<accession>A0A2G9YL31</accession>
<evidence type="ECO:0000313" key="2">
    <source>
        <dbReference type="EMBL" id="PIP19939.1"/>
    </source>
</evidence>
<evidence type="ECO:0000259" key="1">
    <source>
        <dbReference type="Pfam" id="PF07883"/>
    </source>
</evidence>
<dbReference type="EMBL" id="PCRK01000006">
    <property type="protein sequence ID" value="PIP19939.1"/>
    <property type="molecule type" value="Genomic_DNA"/>
</dbReference>
<dbReference type="PANTHER" id="PTHR37694">
    <property type="entry name" value="SLR8022 PROTEIN"/>
    <property type="match status" value="1"/>
</dbReference>
<dbReference type="InterPro" id="IPR014710">
    <property type="entry name" value="RmlC-like_jellyroll"/>
</dbReference>
<dbReference type="Proteomes" id="UP000231292">
    <property type="component" value="Unassembled WGS sequence"/>
</dbReference>
<feature type="domain" description="Cupin type-2" evidence="1">
    <location>
        <begin position="36"/>
        <end position="100"/>
    </location>
</feature>
<dbReference type="Gene3D" id="2.60.120.10">
    <property type="entry name" value="Jelly Rolls"/>
    <property type="match status" value="1"/>
</dbReference>
<organism evidence="2 3">
    <name type="scientific">Candidatus Sherwoodlollariibacterium unditelluris</name>
    <dbReference type="NCBI Taxonomy" id="1974757"/>
    <lineage>
        <taxon>Bacteria</taxon>
        <taxon>Pseudomonadati</taxon>
        <taxon>Candidatus Omnitrophota</taxon>
        <taxon>Candidatus Sherwoodlollariibacterium</taxon>
    </lineage>
</organism>
<dbReference type="PANTHER" id="PTHR37694:SF1">
    <property type="entry name" value="SLR8022 PROTEIN"/>
    <property type="match status" value="1"/>
</dbReference>
<dbReference type="SUPFAM" id="SSF51182">
    <property type="entry name" value="RmlC-like cupins"/>
    <property type="match status" value="1"/>
</dbReference>
<name>A0A2G9YL31_9BACT</name>
<gene>
    <name evidence="2" type="ORF">COX41_00375</name>
</gene>
<evidence type="ECO:0000313" key="3">
    <source>
        <dbReference type="Proteomes" id="UP000231292"/>
    </source>
</evidence>
<sequence length="105" mass="11538">MNIVGEVGSLVSLVDYQEGAVVSKEVIKKEKGTITLFAFDKGQGLSEHATPFDALVYIFDGKAEINIAGKQYYLKAGETMIMPANKPHSLKTVDRFKMLLVMIKA</sequence>